<keyword evidence="2" id="KW-0285">Flavoprotein</keyword>
<dbReference type="Pfam" id="PF01613">
    <property type="entry name" value="Flavin_Reduct"/>
    <property type="match status" value="1"/>
</dbReference>
<dbReference type="SMART" id="SM00903">
    <property type="entry name" value="Flavin_Reduct"/>
    <property type="match status" value="1"/>
</dbReference>
<evidence type="ECO:0000256" key="4">
    <source>
        <dbReference type="ARBA" id="ARBA00038054"/>
    </source>
</evidence>
<evidence type="ECO:0000313" key="7">
    <source>
        <dbReference type="Proteomes" id="UP000831607"/>
    </source>
</evidence>
<dbReference type="SUPFAM" id="SSF50475">
    <property type="entry name" value="FMN-binding split barrel"/>
    <property type="match status" value="1"/>
</dbReference>
<reference evidence="6 7" key="1">
    <citation type="submission" date="2020-11" db="EMBL/GenBank/DDBJ databases">
        <title>Algicoccus daihaiensis sp.nov., isolated from Daihai Lake in Inner Mongolia.</title>
        <authorList>
            <person name="Kai J."/>
        </authorList>
    </citation>
    <scope>NUCLEOTIDE SEQUENCE [LARGE SCALE GENOMIC DNA]</scope>
    <source>
        <strain evidence="7">f23</strain>
    </source>
</reference>
<dbReference type="Proteomes" id="UP000831607">
    <property type="component" value="Chromosome"/>
</dbReference>
<evidence type="ECO:0000259" key="5">
    <source>
        <dbReference type="SMART" id="SM00903"/>
    </source>
</evidence>
<organism evidence="6 7">
    <name type="scientific">Orrella daihaiensis</name>
    <dbReference type="NCBI Taxonomy" id="2782176"/>
    <lineage>
        <taxon>Bacteria</taxon>
        <taxon>Pseudomonadati</taxon>
        <taxon>Pseudomonadota</taxon>
        <taxon>Betaproteobacteria</taxon>
        <taxon>Burkholderiales</taxon>
        <taxon>Alcaligenaceae</taxon>
        <taxon>Orrella</taxon>
    </lineage>
</organism>
<sequence>MQTILPQSLDAKQAYKLLTGVIVPRPIAWVSTMSTDGTTNLAPFSYFTSVSNKPPMVGINIGQEHGGRKDTARNILETEEFVVNIAGWQQLEDMHASADHHPPHTSEIDLLGLATQPSEHIKAPRIADAPVQMECRFRQMIPFGTAGSEFYVGEVVAFHFRDDIIDTETLRVNSVAMEPICRLGGPFYSALGEIAKMRPRN</sequence>
<evidence type="ECO:0000313" key="6">
    <source>
        <dbReference type="EMBL" id="UOD50583.1"/>
    </source>
</evidence>
<dbReference type="InterPro" id="IPR002563">
    <property type="entry name" value="Flavin_Rdtase-like_dom"/>
</dbReference>
<accession>A0ABY4AKU6</accession>
<proteinExistence type="inferred from homology"/>
<dbReference type="Gene3D" id="2.30.110.10">
    <property type="entry name" value="Electron Transport, Fmn-binding Protein, Chain A"/>
    <property type="match status" value="1"/>
</dbReference>
<comment type="cofactor">
    <cofactor evidence="1">
        <name>FMN</name>
        <dbReference type="ChEBI" id="CHEBI:58210"/>
    </cofactor>
</comment>
<evidence type="ECO:0000256" key="3">
    <source>
        <dbReference type="ARBA" id="ARBA00022643"/>
    </source>
</evidence>
<evidence type="ECO:0000256" key="2">
    <source>
        <dbReference type="ARBA" id="ARBA00022630"/>
    </source>
</evidence>
<protein>
    <submittedName>
        <fullName evidence="6">Flavin reductase family protein</fullName>
    </submittedName>
</protein>
<dbReference type="EMBL" id="CP063982">
    <property type="protein sequence ID" value="UOD50583.1"/>
    <property type="molecule type" value="Genomic_DNA"/>
</dbReference>
<dbReference type="RefSeq" id="WP_243478986.1">
    <property type="nucleotide sequence ID" value="NZ_CP063982.1"/>
</dbReference>
<dbReference type="InterPro" id="IPR012349">
    <property type="entry name" value="Split_barrel_FMN-bd"/>
</dbReference>
<gene>
    <name evidence="6" type="ORF">DHf2319_01175</name>
</gene>
<comment type="similarity">
    <text evidence="4">Belongs to the flavoredoxin family.</text>
</comment>
<name>A0ABY4AKU6_9BURK</name>
<dbReference type="PANTHER" id="PTHR33798">
    <property type="entry name" value="FLAVOPROTEIN OXYGENASE"/>
    <property type="match status" value="1"/>
</dbReference>
<keyword evidence="3" id="KW-0288">FMN</keyword>
<keyword evidence="7" id="KW-1185">Reference proteome</keyword>
<dbReference type="PANTHER" id="PTHR33798:SF5">
    <property type="entry name" value="FLAVIN REDUCTASE LIKE DOMAIN-CONTAINING PROTEIN"/>
    <property type="match status" value="1"/>
</dbReference>
<evidence type="ECO:0000256" key="1">
    <source>
        <dbReference type="ARBA" id="ARBA00001917"/>
    </source>
</evidence>
<feature type="domain" description="Flavin reductase like" evidence="5">
    <location>
        <begin position="20"/>
        <end position="166"/>
    </location>
</feature>